<dbReference type="SUPFAM" id="SSF50486">
    <property type="entry name" value="FMT C-terminal domain-like"/>
    <property type="match status" value="1"/>
</dbReference>
<organism evidence="2 3">
    <name type="scientific">Aerolutibacter ruishenii</name>
    <dbReference type="NCBI Taxonomy" id="686800"/>
    <lineage>
        <taxon>Bacteria</taxon>
        <taxon>Pseudomonadati</taxon>
        <taxon>Pseudomonadota</taxon>
        <taxon>Gammaproteobacteria</taxon>
        <taxon>Lysobacterales</taxon>
        <taxon>Lysobacteraceae</taxon>
        <taxon>Aerolutibacter</taxon>
    </lineage>
</organism>
<dbReference type="Pfam" id="PF00551">
    <property type="entry name" value="Formyl_trans_N"/>
    <property type="match status" value="1"/>
</dbReference>
<dbReference type="GO" id="GO:0005829">
    <property type="term" value="C:cytosol"/>
    <property type="evidence" value="ECO:0007669"/>
    <property type="project" value="TreeGrafter"/>
</dbReference>
<dbReference type="PANTHER" id="PTHR11138">
    <property type="entry name" value="METHIONYL-TRNA FORMYLTRANSFERASE"/>
    <property type="match status" value="1"/>
</dbReference>
<comment type="caution">
    <text evidence="2">The sequence shown here is derived from an EMBL/GenBank/DDBJ whole genome shotgun (WGS) entry which is preliminary data.</text>
</comment>
<evidence type="ECO:0000313" key="3">
    <source>
        <dbReference type="Proteomes" id="UP000316471"/>
    </source>
</evidence>
<proteinExistence type="predicted"/>
<keyword evidence="2" id="KW-0808">Transferase</keyword>
<dbReference type="Proteomes" id="UP000316471">
    <property type="component" value="Unassembled WGS sequence"/>
</dbReference>
<accession>A0A562LI34</accession>
<reference evidence="2 3" key="1">
    <citation type="journal article" date="2015" name="Stand. Genomic Sci.">
        <title>Genomic Encyclopedia of Bacterial and Archaeal Type Strains, Phase III: the genomes of soil and plant-associated and newly described type strains.</title>
        <authorList>
            <person name="Whitman W.B."/>
            <person name="Woyke T."/>
            <person name="Klenk H.P."/>
            <person name="Zhou Y."/>
            <person name="Lilburn T.G."/>
            <person name="Beck B.J."/>
            <person name="De Vos P."/>
            <person name="Vandamme P."/>
            <person name="Eisen J.A."/>
            <person name="Garrity G."/>
            <person name="Hugenholtz P."/>
            <person name="Kyrpides N.C."/>
        </authorList>
    </citation>
    <scope>NUCLEOTIDE SEQUENCE [LARGE SCALE GENOMIC DNA]</scope>
    <source>
        <strain evidence="2 3">CGMCC 1.10136</strain>
    </source>
</reference>
<dbReference type="EMBL" id="VLKP01000013">
    <property type="protein sequence ID" value="TWI07267.1"/>
    <property type="molecule type" value="Genomic_DNA"/>
</dbReference>
<name>A0A562LI34_9GAMM</name>
<dbReference type="SUPFAM" id="SSF52777">
    <property type="entry name" value="CoA-dependent acyltransferases"/>
    <property type="match status" value="1"/>
</dbReference>
<dbReference type="AlphaFoldDB" id="A0A562LI34"/>
<gene>
    <name evidence="2" type="ORF">IP93_02787</name>
</gene>
<dbReference type="InterPro" id="IPR011034">
    <property type="entry name" value="Formyl_transferase-like_C_sf"/>
</dbReference>
<sequence>MTDAKFRCAVVGEGTLPIVCSEMLQARGHRIIAMASPDRRVLDWARSNGVAAGKAPSGLAASACGESFDYLFSISNFQRLSAPVLAAAERGAINYHDAPLPRYAGSHATSWALLNGETQHAVTWHGMTLRMDDGDIVKQVLVDIADDDTALTLNAKCYEAAVSGFSALLDDIEAGILTPLRQDSSQRTFFRRGQRPTPGCTLQFDVPATQLHALLRALDFGPYPNPLGLPKLAMGESFYIVTELEVLQGRSGEPIGTLLSKDTEQLIVATASEDVALGGFFTLEGTPKAVADVVGATDLRVGERVGMIERRRAERLFALCAELAGHEPFWIGQLKRAQPTPLSGAAPSAGASRQAAARRVALALPDGPDDGSGAGGGDRVLAVLMALLARHTDSGMITVGFRDMRLASAIGELGGFFAESVPLRVRCDHGWSVARLEHELARRLAQIRRHCSYARDLPLRIPALLARGSATDTGTWPISVEIVERVDGPADAPLSPGRTLVIQLADDGGACAFHHDPDVLPVARVEAMVKQFMWLVEALPMCGALPIRVLPLPGATQAA</sequence>
<keyword evidence="3" id="KW-1185">Reference proteome</keyword>
<dbReference type="GO" id="GO:0004479">
    <property type="term" value="F:methionyl-tRNA formyltransferase activity"/>
    <property type="evidence" value="ECO:0007669"/>
    <property type="project" value="TreeGrafter"/>
</dbReference>
<dbReference type="PANTHER" id="PTHR11138:SF5">
    <property type="entry name" value="METHIONYL-TRNA FORMYLTRANSFERASE, MITOCHONDRIAL"/>
    <property type="match status" value="1"/>
</dbReference>
<protein>
    <submittedName>
        <fullName evidence="2">Formyl transferase-like protein</fullName>
    </submittedName>
</protein>
<evidence type="ECO:0000313" key="2">
    <source>
        <dbReference type="EMBL" id="TWI07267.1"/>
    </source>
</evidence>
<dbReference type="Gene3D" id="3.40.50.12230">
    <property type="match status" value="1"/>
</dbReference>
<evidence type="ECO:0000259" key="1">
    <source>
        <dbReference type="Pfam" id="PF00551"/>
    </source>
</evidence>
<dbReference type="SUPFAM" id="SSF53328">
    <property type="entry name" value="Formyltransferase"/>
    <property type="match status" value="1"/>
</dbReference>
<dbReference type="RefSeq" id="WP_158636356.1">
    <property type="nucleotide sequence ID" value="NZ_VLKP01000013.1"/>
</dbReference>
<dbReference type="InterPro" id="IPR036477">
    <property type="entry name" value="Formyl_transf_N_sf"/>
</dbReference>
<feature type="domain" description="Formyl transferase N-terminal" evidence="1">
    <location>
        <begin position="79"/>
        <end position="166"/>
    </location>
</feature>
<dbReference type="CDD" id="cd08700">
    <property type="entry name" value="FMT_C_OzmH_like"/>
    <property type="match status" value="1"/>
</dbReference>
<dbReference type="Gene3D" id="3.30.559.30">
    <property type="entry name" value="Nonribosomal peptide synthetase, condensation domain"/>
    <property type="match status" value="1"/>
</dbReference>
<dbReference type="InterPro" id="IPR002376">
    <property type="entry name" value="Formyl_transf_N"/>
</dbReference>
<dbReference type="OrthoDB" id="9802815at2"/>